<evidence type="ECO:0000256" key="2">
    <source>
        <dbReference type="ARBA" id="ARBA00023315"/>
    </source>
</evidence>
<dbReference type="InterPro" id="IPR051531">
    <property type="entry name" value="N-acetyltransferase"/>
</dbReference>
<evidence type="ECO:0000256" key="1">
    <source>
        <dbReference type="ARBA" id="ARBA00022679"/>
    </source>
</evidence>
<dbReference type="RefSeq" id="WP_183582461.1">
    <property type="nucleotide sequence ID" value="NZ_JACHXJ010000002.1"/>
</dbReference>
<dbReference type="SUPFAM" id="SSF55729">
    <property type="entry name" value="Acyl-CoA N-acyltransferases (Nat)"/>
    <property type="match status" value="1"/>
</dbReference>
<dbReference type="Proteomes" id="UP000517523">
    <property type="component" value="Unassembled WGS sequence"/>
</dbReference>
<dbReference type="PANTHER" id="PTHR43792:SF8">
    <property type="entry name" value="[RIBOSOMAL PROTEIN US5]-ALANINE N-ACETYLTRANSFERASE"/>
    <property type="match status" value="1"/>
</dbReference>
<dbReference type="AlphaFoldDB" id="A0A839TRH5"/>
<proteinExistence type="inferred from homology"/>
<accession>A0A839TRH5</accession>
<reference evidence="5 6" key="1">
    <citation type="submission" date="2020-08" db="EMBL/GenBank/DDBJ databases">
        <title>Genomic Encyclopedia of Type Strains, Phase III (KMG-III): the genomes of soil and plant-associated and newly described type strains.</title>
        <authorList>
            <person name="Whitman W."/>
        </authorList>
    </citation>
    <scope>NUCLEOTIDE SEQUENCE [LARGE SCALE GENOMIC DNA]</scope>
    <source>
        <strain evidence="5 6">CECT 5831</strain>
    </source>
</reference>
<sequence>MTEQRNTPEVIIKLWDEGDLDLLRQLNSPEMTVHFGGPETEEKILTRHKRYYEIAQKGTGRMFKILLLPHFEVVGSVGYWDQTWQGESIYEIGWSVLPAFQGRGIATEATAKAIASIKSEKKHKFIHAFPKINNPGSNAICRKLGFSFMDECDFEYPIGTIIRCNDWRLTVGENE</sequence>
<dbReference type="GO" id="GO:0008999">
    <property type="term" value="F:protein-N-terminal-alanine acetyltransferase activity"/>
    <property type="evidence" value="ECO:0007669"/>
    <property type="project" value="TreeGrafter"/>
</dbReference>
<dbReference type="CDD" id="cd04301">
    <property type="entry name" value="NAT_SF"/>
    <property type="match status" value="1"/>
</dbReference>
<evidence type="ECO:0000256" key="3">
    <source>
        <dbReference type="ARBA" id="ARBA00038502"/>
    </source>
</evidence>
<feature type="domain" description="N-acetyltransferase" evidence="4">
    <location>
        <begin position="10"/>
        <end position="167"/>
    </location>
</feature>
<evidence type="ECO:0000259" key="4">
    <source>
        <dbReference type="PROSITE" id="PS51186"/>
    </source>
</evidence>
<name>A0A839TRH5_9BACL</name>
<dbReference type="Gene3D" id="3.40.630.30">
    <property type="match status" value="1"/>
</dbReference>
<dbReference type="InterPro" id="IPR016181">
    <property type="entry name" value="Acyl_CoA_acyltransferase"/>
</dbReference>
<dbReference type="EMBL" id="JACHXJ010000002">
    <property type="protein sequence ID" value="MBB3128270.1"/>
    <property type="molecule type" value="Genomic_DNA"/>
</dbReference>
<dbReference type="PANTHER" id="PTHR43792">
    <property type="entry name" value="GNAT FAMILY, PUTATIVE (AFU_ORTHOLOGUE AFUA_3G00765)-RELATED-RELATED"/>
    <property type="match status" value="1"/>
</dbReference>
<comment type="caution">
    <text evidence="5">The sequence shown here is derived from an EMBL/GenBank/DDBJ whole genome shotgun (WGS) entry which is preliminary data.</text>
</comment>
<keyword evidence="1 5" id="KW-0808">Transferase</keyword>
<evidence type="ECO:0000313" key="6">
    <source>
        <dbReference type="Proteomes" id="UP000517523"/>
    </source>
</evidence>
<dbReference type="InterPro" id="IPR000182">
    <property type="entry name" value="GNAT_dom"/>
</dbReference>
<dbReference type="PROSITE" id="PS51186">
    <property type="entry name" value="GNAT"/>
    <property type="match status" value="1"/>
</dbReference>
<organism evidence="5 6">
    <name type="scientific">Paenibacillus rhizosphaerae</name>
    <dbReference type="NCBI Taxonomy" id="297318"/>
    <lineage>
        <taxon>Bacteria</taxon>
        <taxon>Bacillati</taxon>
        <taxon>Bacillota</taxon>
        <taxon>Bacilli</taxon>
        <taxon>Bacillales</taxon>
        <taxon>Paenibacillaceae</taxon>
        <taxon>Paenibacillus</taxon>
    </lineage>
</organism>
<keyword evidence="2" id="KW-0012">Acyltransferase</keyword>
<dbReference type="Pfam" id="PF13302">
    <property type="entry name" value="Acetyltransf_3"/>
    <property type="match status" value="1"/>
</dbReference>
<protein>
    <submittedName>
        <fullName evidence="5">RimJ/RimL family protein N-acetyltransferase</fullName>
    </submittedName>
</protein>
<comment type="similarity">
    <text evidence="3">Belongs to the acetyltransferase family. RimJ subfamily.</text>
</comment>
<gene>
    <name evidence="5" type="ORF">FHS19_002924</name>
</gene>
<dbReference type="GO" id="GO:0005737">
    <property type="term" value="C:cytoplasm"/>
    <property type="evidence" value="ECO:0007669"/>
    <property type="project" value="TreeGrafter"/>
</dbReference>
<evidence type="ECO:0000313" key="5">
    <source>
        <dbReference type="EMBL" id="MBB3128270.1"/>
    </source>
</evidence>